<reference evidence="1 2" key="1">
    <citation type="submission" date="2024-11" db="EMBL/GenBank/DDBJ databases">
        <authorList>
            <person name="Heng Y.C."/>
            <person name="Lim A.C.H."/>
            <person name="Lee J.K.Y."/>
            <person name="Kittelmann S."/>
        </authorList>
    </citation>
    <scope>NUCLEOTIDE SEQUENCE [LARGE SCALE GENOMIC DNA]</scope>
    <source>
        <strain evidence="1 2">WILCCON 0269</strain>
    </source>
</reference>
<accession>A0ABW8SP57</accession>
<comment type="caution">
    <text evidence="1">The sequence shown here is derived from an EMBL/GenBank/DDBJ whole genome shotgun (WGS) entry which is preliminary data.</text>
</comment>
<proteinExistence type="predicted"/>
<sequence>MNMYKCNKATIIGDSKIAKAIGVVKSGNFIVGKYRYCYTYTYRNIGDANVVNIRDEQQKSRKSHP</sequence>
<dbReference type="RefSeq" id="WP_406793976.1">
    <property type="nucleotide sequence ID" value="NZ_JBJHZX010000039.1"/>
</dbReference>
<dbReference type="EMBL" id="JBJHZX010000039">
    <property type="protein sequence ID" value="MFL0197872.1"/>
    <property type="molecule type" value="Genomic_DNA"/>
</dbReference>
<dbReference type="Proteomes" id="UP001623660">
    <property type="component" value="Unassembled WGS sequence"/>
</dbReference>
<name>A0ABW8SP57_9CLOT</name>
<keyword evidence="2" id="KW-1185">Reference proteome</keyword>
<evidence type="ECO:0000313" key="1">
    <source>
        <dbReference type="EMBL" id="MFL0197872.1"/>
    </source>
</evidence>
<evidence type="ECO:0000313" key="2">
    <source>
        <dbReference type="Proteomes" id="UP001623660"/>
    </source>
</evidence>
<organism evidence="1 2">
    <name type="scientific">Candidatus Clostridium eludens</name>
    <dbReference type="NCBI Taxonomy" id="3381663"/>
    <lineage>
        <taxon>Bacteria</taxon>
        <taxon>Bacillati</taxon>
        <taxon>Bacillota</taxon>
        <taxon>Clostridia</taxon>
        <taxon>Eubacteriales</taxon>
        <taxon>Clostridiaceae</taxon>
        <taxon>Clostridium</taxon>
    </lineage>
</organism>
<gene>
    <name evidence="1" type="ORF">ACJDU8_20210</name>
</gene>
<protein>
    <submittedName>
        <fullName evidence="1">Uncharacterized protein</fullName>
    </submittedName>
</protein>